<protein>
    <recommendedName>
        <fullName evidence="5">Tubulin delta chain</fullName>
    </recommendedName>
    <alternativeName>
        <fullName evidence="12">Delta-tubulin</fullName>
    </alternativeName>
</protein>
<keyword evidence="7 14" id="KW-0547">Nucleotide-binding</keyword>
<dbReference type="GO" id="GO:0030030">
    <property type="term" value="P:cell projection organization"/>
    <property type="evidence" value="ECO:0007669"/>
    <property type="project" value="UniProtKB-KW"/>
</dbReference>
<keyword evidence="10" id="KW-0539">Nucleus</keyword>
<evidence type="ECO:0000256" key="10">
    <source>
        <dbReference type="ARBA" id="ARBA00023242"/>
    </source>
</evidence>
<dbReference type="GO" id="GO:0005874">
    <property type="term" value="C:microtubule"/>
    <property type="evidence" value="ECO:0007669"/>
    <property type="project" value="UniProtKB-KW"/>
</dbReference>
<dbReference type="Pfam" id="PF00091">
    <property type="entry name" value="Tubulin"/>
    <property type="match status" value="1"/>
</dbReference>
<feature type="domain" description="Tubulin/FtsZ GTPase" evidence="15">
    <location>
        <begin position="43"/>
        <end position="244"/>
    </location>
</feature>
<dbReference type="GO" id="GO:0005200">
    <property type="term" value="F:structural constituent of cytoskeleton"/>
    <property type="evidence" value="ECO:0007669"/>
    <property type="project" value="InterPro"/>
</dbReference>
<proteinExistence type="inferred from homology"/>
<dbReference type="EMBL" id="JAFNEN010000138">
    <property type="protein sequence ID" value="KAG8192535.1"/>
    <property type="molecule type" value="Genomic_DNA"/>
</dbReference>
<dbReference type="SMART" id="SM00864">
    <property type="entry name" value="Tubulin"/>
    <property type="match status" value="1"/>
</dbReference>
<evidence type="ECO:0000256" key="7">
    <source>
        <dbReference type="ARBA" id="ARBA00022741"/>
    </source>
</evidence>
<sequence length="437" mass="48877">MTFITLQVGQCGNQLGNCFFNTISDIANQKANVENCNFLEETNYRFFSESEKGEKIYARAVLIDTEPKVIREISTTSKNAAWYYQPNRIINIQQLGAGNNWAMGYYAHGPSMKDNTLDVIRQEAEKCDYLQGFLHFASVAGGTGSGFGSYLSEVINDEFPSVSSASITVWPFQRGEVSVQAYNATLSLASLQKSADAVFVFENDWLLKLCQHKMGLKSSSLYDLNTVAIQQLANLLLPINSFYGVTPQFSDILEHLVPHPQFKLVGLRSVPQEPMSSLPFSAYAWPSLLRSLRRMVLYNTAVDEVYGRCNSVAPTTQKPHVSLSNLLILRGPESHLADPEHLHKPTLPYASWAPPPLRIKMWTHPSPFLPYDKTAVLANNGQMSVECADVAVAKAWKLFNYKAYFHHYVACGLSEEEFKSAVIDVEQIIASYNSLRT</sequence>
<dbReference type="GO" id="GO:0005814">
    <property type="term" value="C:centriole"/>
    <property type="evidence" value="ECO:0007669"/>
    <property type="project" value="UniProtKB-SubCell"/>
</dbReference>
<name>A0AAV6V770_9ARAC</name>
<evidence type="ECO:0000256" key="11">
    <source>
        <dbReference type="ARBA" id="ARBA00023273"/>
    </source>
</evidence>
<evidence type="ECO:0000256" key="5">
    <source>
        <dbReference type="ARBA" id="ARBA00014184"/>
    </source>
</evidence>
<dbReference type="SUPFAM" id="SSF55307">
    <property type="entry name" value="Tubulin C-terminal domain-like"/>
    <property type="match status" value="1"/>
</dbReference>
<accession>A0AAV6V770</accession>
<dbReference type="InterPro" id="IPR008280">
    <property type="entry name" value="Tub_FtsZ_C"/>
</dbReference>
<dbReference type="InterPro" id="IPR002967">
    <property type="entry name" value="Delta_tubulin"/>
</dbReference>
<keyword evidence="17" id="KW-1185">Reference proteome</keyword>
<dbReference type="PANTHER" id="PTHR11588">
    <property type="entry name" value="TUBULIN"/>
    <property type="match status" value="1"/>
</dbReference>
<evidence type="ECO:0000256" key="4">
    <source>
        <dbReference type="ARBA" id="ARBA00009636"/>
    </source>
</evidence>
<dbReference type="InterPro" id="IPR000217">
    <property type="entry name" value="Tubulin"/>
</dbReference>
<dbReference type="InterPro" id="IPR023123">
    <property type="entry name" value="Tubulin_C"/>
</dbReference>
<dbReference type="Gene3D" id="1.10.287.600">
    <property type="entry name" value="Helix hairpin bin"/>
    <property type="match status" value="1"/>
</dbReference>
<evidence type="ECO:0000313" key="16">
    <source>
        <dbReference type="EMBL" id="KAG8192535.1"/>
    </source>
</evidence>
<dbReference type="GO" id="GO:0005634">
    <property type="term" value="C:nucleus"/>
    <property type="evidence" value="ECO:0007669"/>
    <property type="project" value="UniProtKB-SubCell"/>
</dbReference>
<organism evidence="16 17">
    <name type="scientific">Oedothorax gibbosus</name>
    <dbReference type="NCBI Taxonomy" id="931172"/>
    <lineage>
        <taxon>Eukaryota</taxon>
        <taxon>Metazoa</taxon>
        <taxon>Ecdysozoa</taxon>
        <taxon>Arthropoda</taxon>
        <taxon>Chelicerata</taxon>
        <taxon>Arachnida</taxon>
        <taxon>Araneae</taxon>
        <taxon>Araneomorphae</taxon>
        <taxon>Entelegynae</taxon>
        <taxon>Araneoidea</taxon>
        <taxon>Linyphiidae</taxon>
        <taxon>Erigoninae</taxon>
        <taxon>Oedothorax</taxon>
    </lineage>
</organism>
<evidence type="ECO:0000256" key="13">
    <source>
        <dbReference type="ARBA" id="ARBA00046149"/>
    </source>
</evidence>
<dbReference type="InterPro" id="IPR003008">
    <property type="entry name" value="Tubulin_FtsZ_GTPase"/>
</dbReference>
<keyword evidence="9 14" id="KW-0342">GTP-binding</keyword>
<evidence type="ECO:0000256" key="1">
    <source>
        <dbReference type="ARBA" id="ARBA00004114"/>
    </source>
</evidence>
<dbReference type="InterPro" id="IPR017975">
    <property type="entry name" value="Tubulin_CS"/>
</dbReference>
<gene>
    <name evidence="16" type="ORF">JTE90_015170</name>
</gene>
<dbReference type="Gene3D" id="3.40.50.1440">
    <property type="entry name" value="Tubulin/FtsZ, GTPase domain"/>
    <property type="match status" value="1"/>
</dbReference>
<evidence type="ECO:0000256" key="2">
    <source>
        <dbReference type="ARBA" id="ARBA00004123"/>
    </source>
</evidence>
<evidence type="ECO:0000256" key="6">
    <source>
        <dbReference type="ARBA" id="ARBA00022701"/>
    </source>
</evidence>
<evidence type="ECO:0000256" key="14">
    <source>
        <dbReference type="RuleBase" id="RU000352"/>
    </source>
</evidence>
<dbReference type="GO" id="GO:0007017">
    <property type="term" value="P:microtubule-based process"/>
    <property type="evidence" value="ECO:0007669"/>
    <property type="project" value="InterPro"/>
</dbReference>
<evidence type="ECO:0000256" key="12">
    <source>
        <dbReference type="ARBA" id="ARBA00030594"/>
    </source>
</evidence>
<evidence type="ECO:0000256" key="8">
    <source>
        <dbReference type="ARBA" id="ARBA00022794"/>
    </source>
</evidence>
<evidence type="ECO:0000259" key="15">
    <source>
        <dbReference type="SMART" id="SM00864"/>
    </source>
</evidence>
<dbReference type="InterPro" id="IPR036525">
    <property type="entry name" value="Tubulin/FtsZ_GTPase_sf"/>
</dbReference>
<keyword evidence="8" id="KW-0970">Cilium biogenesis/degradation</keyword>
<dbReference type="Proteomes" id="UP000827092">
    <property type="component" value="Unassembled WGS sequence"/>
</dbReference>
<dbReference type="PROSITE" id="PS00227">
    <property type="entry name" value="TUBULIN"/>
    <property type="match status" value="1"/>
</dbReference>
<dbReference type="GO" id="GO:0005525">
    <property type="term" value="F:GTP binding"/>
    <property type="evidence" value="ECO:0007669"/>
    <property type="project" value="UniProtKB-UniRule"/>
</dbReference>
<comment type="subcellular location">
    <subcellularLocation>
        <location evidence="3">Cell projection</location>
        <location evidence="3">Cilium</location>
    </subcellularLocation>
    <subcellularLocation>
        <location evidence="1">Cytoplasm</location>
        <location evidence="1">Cytoskeleton</location>
        <location evidence="1">Microtubule organizing center</location>
        <location evidence="1">Centrosome</location>
        <location evidence="1">Centriole</location>
    </subcellularLocation>
    <subcellularLocation>
        <location evidence="2">Nucleus</location>
    </subcellularLocation>
</comment>
<dbReference type="AlphaFoldDB" id="A0AAV6V770"/>
<keyword evidence="11" id="KW-0966">Cell projection</keyword>
<dbReference type="PRINTS" id="PR01224">
    <property type="entry name" value="DELTATUBULIN"/>
</dbReference>
<evidence type="ECO:0000256" key="3">
    <source>
        <dbReference type="ARBA" id="ARBA00004138"/>
    </source>
</evidence>
<dbReference type="PRINTS" id="PR01161">
    <property type="entry name" value="TUBULIN"/>
</dbReference>
<reference evidence="16 17" key="1">
    <citation type="journal article" date="2022" name="Nat. Ecol. Evol.">
        <title>A masculinizing supergene underlies an exaggerated male reproductive morph in a spider.</title>
        <authorList>
            <person name="Hendrickx F."/>
            <person name="De Corte Z."/>
            <person name="Sonet G."/>
            <person name="Van Belleghem S.M."/>
            <person name="Kostlbacher S."/>
            <person name="Vangestel C."/>
        </authorList>
    </citation>
    <scope>NUCLEOTIDE SEQUENCE [LARGE SCALE GENOMIC DNA]</scope>
    <source>
        <strain evidence="16">W744_W776</strain>
    </source>
</reference>
<dbReference type="CDD" id="cd02189">
    <property type="entry name" value="delta_zeta_tubulin-like"/>
    <property type="match status" value="1"/>
</dbReference>
<evidence type="ECO:0000313" key="17">
    <source>
        <dbReference type="Proteomes" id="UP000827092"/>
    </source>
</evidence>
<comment type="similarity">
    <text evidence="4 14">Belongs to the tubulin family.</text>
</comment>
<comment type="function">
    <text evidence="13">Acts as a positive regulator of hedgehog signaling and regulates ciliary function.</text>
</comment>
<dbReference type="SUPFAM" id="SSF52490">
    <property type="entry name" value="Tubulin nucleotide-binding domain-like"/>
    <property type="match status" value="1"/>
</dbReference>
<keyword evidence="6 14" id="KW-0493">Microtubule</keyword>
<comment type="caution">
    <text evidence="16">The sequence shown here is derived from an EMBL/GenBank/DDBJ whole genome shotgun (WGS) entry which is preliminary data.</text>
</comment>
<evidence type="ECO:0000256" key="9">
    <source>
        <dbReference type="ARBA" id="ARBA00023134"/>
    </source>
</evidence>
<dbReference type="GO" id="GO:0005929">
    <property type="term" value="C:cilium"/>
    <property type="evidence" value="ECO:0007669"/>
    <property type="project" value="UniProtKB-SubCell"/>
</dbReference>